<organism evidence="1 2">
    <name type="scientific">Ideonella lacteola</name>
    <dbReference type="NCBI Taxonomy" id="2984193"/>
    <lineage>
        <taxon>Bacteria</taxon>
        <taxon>Pseudomonadati</taxon>
        <taxon>Pseudomonadota</taxon>
        <taxon>Betaproteobacteria</taxon>
        <taxon>Burkholderiales</taxon>
        <taxon>Sphaerotilaceae</taxon>
        <taxon>Ideonella</taxon>
    </lineage>
</organism>
<comment type="caution">
    <text evidence="1">The sequence shown here is derived from an EMBL/GenBank/DDBJ whole genome shotgun (WGS) entry which is preliminary data.</text>
</comment>
<reference evidence="1 2" key="1">
    <citation type="submission" date="2024-04" db="EMBL/GenBank/DDBJ databases">
        <title>Novel species of the genus Ideonella isolated from streams.</title>
        <authorList>
            <person name="Lu H."/>
        </authorList>
    </citation>
    <scope>NUCLEOTIDE SEQUENCE [LARGE SCALE GENOMIC DNA]</scope>
    <source>
        <strain evidence="1 2">DXS29W</strain>
    </source>
</reference>
<accession>A0ABU9BTC9</accession>
<dbReference type="RefSeq" id="WP_341427118.1">
    <property type="nucleotide sequence ID" value="NZ_JBBUTG010000011.1"/>
</dbReference>
<protein>
    <recommendedName>
        <fullName evidence="3">Glycosyltransferase family 2 protein</fullName>
    </recommendedName>
</protein>
<name>A0ABU9BTC9_9BURK</name>
<dbReference type="SUPFAM" id="SSF53448">
    <property type="entry name" value="Nucleotide-diphospho-sugar transferases"/>
    <property type="match status" value="1"/>
</dbReference>
<evidence type="ECO:0000313" key="1">
    <source>
        <dbReference type="EMBL" id="MEK8032703.1"/>
    </source>
</evidence>
<evidence type="ECO:0008006" key="3">
    <source>
        <dbReference type="Google" id="ProtNLM"/>
    </source>
</evidence>
<dbReference type="Proteomes" id="UP001371218">
    <property type="component" value="Unassembled WGS sequence"/>
</dbReference>
<sequence>MSAPFPPTDIPPWHHHAGLDLYRLQALDRSMLGAPSLYLAASEGVAWQSTCGSIDLRADDWLGSGTLRNSFYVEPWARLSSVRDLSLVIDAQGSLRVRVMCASLGQPAQVLREAHMDNDLPGRCVLPIGAIDALPANSRLFWHIDAIDGARLHDAVWCSRTRPHGATRLAVLMRTYGRTRDLRAQLDRLAEAAAGDAHHSAALARMSFWVLDASPDAPALWDDADRHGLDLRVLEAPNLGGGGNASHLIHHFLAACDEAPGEAPQEVLILDDDGAVSMESMSRYLTSCSLRTRAYVASLPILMKSRPTQVWEDGGFWGRLNFQQQGEFGRRRNLSPHLLKHGLSLEGFEHLDAFGPLNTCEYATFIFFGLPTDLLRRLGLPAAFFLRGDDIEYSLRAQAAGVEVITNPNLAAWHEPGHSPGQEYMAILHAVLINLTHSDGDAADLVRWFEQRLVEHASIDDLAGIQLYQRVLDALLDLDGPLLTPGFEQHYLEVLPDCAMPMAPLPQGDRQRWEREAQQQGWLLRPFLYPGYQPDADRHRATVLVNAGAGTYRELAPIEPRARLQCMQQYLERLQSIAQGFDVLQAHWRERLAASGRDAFWAEVAGRHAPSTHTVLHTAFRAREATPEASSLPFGQAALAPAVPIRELRERMERELAQWAQLRRGEAGTARGHRAPRPSRWIDRLWAWCRRAASLTPTPPRPTLGTNRLAPLPVDFDPAQYLALNADVARTGIDPAHHYRRFGSAEGRRYRL</sequence>
<dbReference type="EMBL" id="JBBUTG010000011">
    <property type="protein sequence ID" value="MEK8032703.1"/>
    <property type="molecule type" value="Genomic_DNA"/>
</dbReference>
<evidence type="ECO:0000313" key="2">
    <source>
        <dbReference type="Proteomes" id="UP001371218"/>
    </source>
</evidence>
<dbReference type="Gene3D" id="3.90.550.60">
    <property type="match status" value="1"/>
</dbReference>
<dbReference type="InterPro" id="IPR029044">
    <property type="entry name" value="Nucleotide-diphossugar_trans"/>
</dbReference>
<proteinExistence type="predicted"/>
<gene>
    <name evidence="1" type="ORF">AACH06_17930</name>
</gene>
<keyword evidence="2" id="KW-1185">Reference proteome</keyword>